<dbReference type="Proteomes" id="UP000077069">
    <property type="component" value="Unassembled WGS sequence"/>
</dbReference>
<sequence>MSVPLPTWPAVSTWRGPQGGQIRARSPHESAQVIYNAKPDWEGCIWYPGVRCTARLGSTLFVGPRTFLLVAITRALPLSCSLSRTRRASILFTVLGPGPTRQRRGAWFYVRKTILLAYQVNGNDTIQYLSRVRTATFVAPHSHRVLRQYRHQQTSQSFPAGRWVSSIRERLSKFERTRNPGFCFALTGGYSVRFRHFQKHRNTHG</sequence>
<protein>
    <submittedName>
        <fullName evidence="1">Uncharacterized protein</fullName>
    </submittedName>
</protein>
<gene>
    <name evidence="1" type="ORF">CC84DRAFT_453402</name>
</gene>
<dbReference type="EMBL" id="KV441549">
    <property type="protein sequence ID" value="OAG09771.1"/>
    <property type="molecule type" value="Genomic_DNA"/>
</dbReference>
<dbReference type="RefSeq" id="XP_018040136.1">
    <property type="nucleotide sequence ID" value="XM_018186328.1"/>
</dbReference>
<name>A0A177CRC9_9PLEO</name>
<reference evidence="1 2" key="1">
    <citation type="submission" date="2016-05" db="EMBL/GenBank/DDBJ databases">
        <title>Comparative analysis of secretome profiles of manganese(II)-oxidizing ascomycete fungi.</title>
        <authorList>
            <consortium name="DOE Joint Genome Institute"/>
            <person name="Zeiner C.A."/>
            <person name="Purvine S.O."/>
            <person name="Zink E.M."/>
            <person name="Wu S."/>
            <person name="Pasa-Tolic L."/>
            <person name="Chaput D.L."/>
            <person name="Haridas S."/>
            <person name="Grigoriev I.V."/>
            <person name="Santelli C.M."/>
            <person name="Hansel C.M."/>
        </authorList>
    </citation>
    <scope>NUCLEOTIDE SEQUENCE [LARGE SCALE GENOMIC DNA]</scope>
    <source>
        <strain evidence="1 2">AP3s5-JAC2a</strain>
    </source>
</reference>
<dbReference type="InParanoid" id="A0A177CRC9"/>
<dbReference type="AlphaFoldDB" id="A0A177CRC9"/>
<evidence type="ECO:0000313" key="1">
    <source>
        <dbReference type="EMBL" id="OAG09771.1"/>
    </source>
</evidence>
<proteinExistence type="predicted"/>
<accession>A0A177CRC9</accession>
<evidence type="ECO:0000313" key="2">
    <source>
        <dbReference type="Proteomes" id="UP000077069"/>
    </source>
</evidence>
<dbReference type="GeneID" id="28769814"/>
<organism evidence="1 2">
    <name type="scientific">Paraphaeosphaeria sporulosa</name>
    <dbReference type="NCBI Taxonomy" id="1460663"/>
    <lineage>
        <taxon>Eukaryota</taxon>
        <taxon>Fungi</taxon>
        <taxon>Dikarya</taxon>
        <taxon>Ascomycota</taxon>
        <taxon>Pezizomycotina</taxon>
        <taxon>Dothideomycetes</taxon>
        <taxon>Pleosporomycetidae</taxon>
        <taxon>Pleosporales</taxon>
        <taxon>Massarineae</taxon>
        <taxon>Didymosphaeriaceae</taxon>
        <taxon>Paraphaeosphaeria</taxon>
    </lineage>
</organism>
<keyword evidence="2" id="KW-1185">Reference proteome</keyword>